<keyword evidence="2" id="KW-1185">Reference proteome</keyword>
<evidence type="ECO:0000313" key="1">
    <source>
        <dbReference type="EMBL" id="CAG8699386.1"/>
    </source>
</evidence>
<organism evidence="1 2">
    <name type="scientific">Cetraspora pellucida</name>
    <dbReference type="NCBI Taxonomy" id="1433469"/>
    <lineage>
        <taxon>Eukaryota</taxon>
        <taxon>Fungi</taxon>
        <taxon>Fungi incertae sedis</taxon>
        <taxon>Mucoromycota</taxon>
        <taxon>Glomeromycotina</taxon>
        <taxon>Glomeromycetes</taxon>
        <taxon>Diversisporales</taxon>
        <taxon>Gigasporaceae</taxon>
        <taxon>Cetraspora</taxon>
    </lineage>
</organism>
<evidence type="ECO:0000313" key="2">
    <source>
        <dbReference type="Proteomes" id="UP000789759"/>
    </source>
</evidence>
<name>A0A9N9HPG6_9GLOM</name>
<gene>
    <name evidence="1" type="ORF">CPELLU_LOCUS11736</name>
</gene>
<accession>A0A9N9HPG6</accession>
<reference evidence="1" key="1">
    <citation type="submission" date="2021-06" db="EMBL/GenBank/DDBJ databases">
        <authorList>
            <person name="Kallberg Y."/>
            <person name="Tangrot J."/>
            <person name="Rosling A."/>
        </authorList>
    </citation>
    <scope>NUCLEOTIDE SEQUENCE</scope>
    <source>
        <strain evidence="1">FL966</strain>
    </source>
</reference>
<dbReference type="OrthoDB" id="2429301at2759"/>
<dbReference type="AlphaFoldDB" id="A0A9N9HPG6"/>
<feature type="non-terminal residue" evidence="1">
    <location>
        <position position="70"/>
    </location>
</feature>
<sequence length="70" mass="8343">MCLDLNFEYWVITPTQQWDALEHQKAWLDCGYPNNKGLAIKTLREQLLWYENNSFNKERSKAKEILEGLP</sequence>
<dbReference type="Proteomes" id="UP000789759">
    <property type="component" value="Unassembled WGS sequence"/>
</dbReference>
<comment type="caution">
    <text evidence="1">The sequence shown here is derived from an EMBL/GenBank/DDBJ whole genome shotgun (WGS) entry which is preliminary data.</text>
</comment>
<proteinExistence type="predicted"/>
<dbReference type="EMBL" id="CAJVQA010010666">
    <property type="protein sequence ID" value="CAG8699386.1"/>
    <property type="molecule type" value="Genomic_DNA"/>
</dbReference>
<protein>
    <submittedName>
        <fullName evidence="1">15538_t:CDS:1</fullName>
    </submittedName>
</protein>